<protein>
    <submittedName>
        <fullName evidence="1">Uncharacterized protein</fullName>
    </submittedName>
</protein>
<evidence type="ECO:0000313" key="1">
    <source>
        <dbReference type="EMBL" id="TNN23402.1"/>
    </source>
</evidence>
<dbReference type="Proteomes" id="UP000314294">
    <property type="component" value="Unassembled WGS sequence"/>
</dbReference>
<dbReference type="EMBL" id="SRLO01018608">
    <property type="protein sequence ID" value="TNN23402.1"/>
    <property type="molecule type" value="Genomic_DNA"/>
</dbReference>
<gene>
    <name evidence="1" type="ORF">EYF80_066478</name>
</gene>
<proteinExistence type="predicted"/>
<name>A0A4Z2E4Y7_9TELE</name>
<dbReference type="AlphaFoldDB" id="A0A4Z2E4Y7"/>
<evidence type="ECO:0000313" key="2">
    <source>
        <dbReference type="Proteomes" id="UP000314294"/>
    </source>
</evidence>
<keyword evidence="2" id="KW-1185">Reference proteome</keyword>
<dbReference type="OrthoDB" id="9937406at2759"/>
<sequence>MHYSYRHISCVLQKVGDTVEKLEAEMAALLDAIDAPKWRPLVDNAEHTAVDILEDPGQRST</sequence>
<organism evidence="1 2">
    <name type="scientific">Liparis tanakae</name>
    <name type="common">Tanaka's snailfish</name>
    <dbReference type="NCBI Taxonomy" id="230148"/>
    <lineage>
        <taxon>Eukaryota</taxon>
        <taxon>Metazoa</taxon>
        <taxon>Chordata</taxon>
        <taxon>Craniata</taxon>
        <taxon>Vertebrata</taxon>
        <taxon>Euteleostomi</taxon>
        <taxon>Actinopterygii</taxon>
        <taxon>Neopterygii</taxon>
        <taxon>Teleostei</taxon>
        <taxon>Neoteleostei</taxon>
        <taxon>Acanthomorphata</taxon>
        <taxon>Eupercaria</taxon>
        <taxon>Perciformes</taxon>
        <taxon>Cottioidei</taxon>
        <taxon>Cottales</taxon>
        <taxon>Liparidae</taxon>
        <taxon>Liparis</taxon>
    </lineage>
</organism>
<accession>A0A4Z2E4Y7</accession>
<comment type="caution">
    <text evidence="1">The sequence shown here is derived from an EMBL/GenBank/DDBJ whole genome shotgun (WGS) entry which is preliminary data.</text>
</comment>
<reference evidence="1 2" key="1">
    <citation type="submission" date="2019-03" db="EMBL/GenBank/DDBJ databases">
        <title>First draft genome of Liparis tanakae, snailfish: a comprehensive survey of snailfish specific genes.</title>
        <authorList>
            <person name="Kim W."/>
            <person name="Song I."/>
            <person name="Jeong J.-H."/>
            <person name="Kim D."/>
            <person name="Kim S."/>
            <person name="Ryu S."/>
            <person name="Song J.Y."/>
            <person name="Lee S.K."/>
        </authorList>
    </citation>
    <scope>NUCLEOTIDE SEQUENCE [LARGE SCALE GENOMIC DNA]</scope>
    <source>
        <tissue evidence="1">Muscle</tissue>
    </source>
</reference>